<dbReference type="EMBL" id="FCOI02000001">
    <property type="protein sequence ID" value="SAK41617.1"/>
    <property type="molecule type" value="Genomic_DNA"/>
</dbReference>
<feature type="signal peptide" evidence="1">
    <location>
        <begin position="1"/>
        <end position="25"/>
    </location>
</feature>
<evidence type="ECO:0000313" key="3">
    <source>
        <dbReference type="EMBL" id="SAK41617.1"/>
    </source>
</evidence>
<name>A0A157Z9J6_9BURK</name>
<dbReference type="InterPro" id="IPR025419">
    <property type="entry name" value="DUF4142"/>
</dbReference>
<feature type="domain" description="DUF4142" evidence="2">
    <location>
        <begin position="43"/>
        <end position="175"/>
    </location>
</feature>
<dbReference type="PANTHER" id="PTHR38593">
    <property type="entry name" value="BLR2558 PROTEIN"/>
    <property type="match status" value="1"/>
</dbReference>
<feature type="chain" id="PRO_5007619024" evidence="1">
    <location>
        <begin position="26"/>
        <end position="182"/>
    </location>
</feature>
<dbReference type="Proteomes" id="UP000054624">
    <property type="component" value="Unassembled WGS sequence"/>
</dbReference>
<accession>A0A157Z9J6</accession>
<evidence type="ECO:0000259" key="2">
    <source>
        <dbReference type="Pfam" id="PF13628"/>
    </source>
</evidence>
<evidence type="ECO:0000313" key="4">
    <source>
        <dbReference type="Proteomes" id="UP000054624"/>
    </source>
</evidence>
<evidence type="ECO:0000256" key="1">
    <source>
        <dbReference type="SAM" id="SignalP"/>
    </source>
</evidence>
<dbReference type="Gene3D" id="1.20.1260.10">
    <property type="match status" value="1"/>
</dbReference>
<sequence>MSRSPRTLIALSLAAAAVFAPLAQGQTQAAAGTTQSDKLSPIDQQFMQDAGQAGATELAASKLALTHASDRQVREFAQRMIVDHTKLARNLDVLAKRHGITAPPAADTAVVGSLQNLQGAEFDKAYIEKVAVDGHRKAVELFRKESETGNDTALKAAAAKALPIISHHYEMAQQLAKTKAAS</sequence>
<gene>
    <name evidence="3" type="ORF">AWB76_00295</name>
</gene>
<dbReference type="STRING" id="1777137.AWB76_00295"/>
<reference evidence="4" key="1">
    <citation type="submission" date="2016-01" db="EMBL/GenBank/DDBJ databases">
        <authorList>
            <person name="Peeters Charlotte."/>
        </authorList>
    </citation>
    <scope>NUCLEOTIDE SEQUENCE [LARGE SCALE GENOMIC DNA]</scope>
</reference>
<keyword evidence="4" id="KW-1185">Reference proteome</keyword>
<keyword evidence="1" id="KW-0732">Signal</keyword>
<dbReference type="InterPro" id="IPR012347">
    <property type="entry name" value="Ferritin-like"/>
</dbReference>
<protein>
    <submittedName>
        <fullName evidence="3">Membrane protein</fullName>
    </submittedName>
</protein>
<dbReference type="PANTHER" id="PTHR38593:SF1">
    <property type="entry name" value="BLR2558 PROTEIN"/>
    <property type="match status" value="1"/>
</dbReference>
<proteinExistence type="predicted"/>
<dbReference type="RefSeq" id="WP_061158333.1">
    <property type="nucleotide sequence ID" value="NZ_FCOI02000001.1"/>
</dbReference>
<organism evidence="3 4">
    <name type="scientific">Caballeronia temeraria</name>
    <dbReference type="NCBI Taxonomy" id="1777137"/>
    <lineage>
        <taxon>Bacteria</taxon>
        <taxon>Pseudomonadati</taxon>
        <taxon>Pseudomonadota</taxon>
        <taxon>Betaproteobacteria</taxon>
        <taxon>Burkholderiales</taxon>
        <taxon>Burkholderiaceae</taxon>
        <taxon>Caballeronia</taxon>
    </lineage>
</organism>
<dbReference type="OrthoDB" id="118677at2"/>
<dbReference type="Pfam" id="PF13628">
    <property type="entry name" value="DUF4142"/>
    <property type="match status" value="1"/>
</dbReference>
<dbReference type="AlphaFoldDB" id="A0A157Z9J6"/>